<protein>
    <submittedName>
        <fullName evidence="1">Uncharacterized protein</fullName>
    </submittedName>
</protein>
<gene>
    <name evidence="1" type="ORF">CA85_51470</name>
</gene>
<organism evidence="1 2">
    <name type="scientific">Allorhodopirellula solitaria</name>
    <dbReference type="NCBI Taxonomy" id="2527987"/>
    <lineage>
        <taxon>Bacteria</taxon>
        <taxon>Pseudomonadati</taxon>
        <taxon>Planctomycetota</taxon>
        <taxon>Planctomycetia</taxon>
        <taxon>Pirellulales</taxon>
        <taxon>Pirellulaceae</taxon>
        <taxon>Allorhodopirellula</taxon>
    </lineage>
</organism>
<keyword evidence="2" id="KW-1185">Reference proteome</keyword>
<dbReference type="EMBL" id="SJPK01000035">
    <property type="protein sequence ID" value="TWT52009.1"/>
    <property type="molecule type" value="Genomic_DNA"/>
</dbReference>
<proteinExistence type="predicted"/>
<evidence type="ECO:0000313" key="2">
    <source>
        <dbReference type="Proteomes" id="UP000318053"/>
    </source>
</evidence>
<dbReference type="RefSeq" id="WP_146394171.1">
    <property type="nucleotide sequence ID" value="NZ_SJPK01000035.1"/>
</dbReference>
<dbReference type="Proteomes" id="UP000318053">
    <property type="component" value="Unassembled WGS sequence"/>
</dbReference>
<reference evidence="1 2" key="1">
    <citation type="submission" date="2019-02" db="EMBL/GenBank/DDBJ databases">
        <title>Deep-cultivation of Planctomycetes and their phenomic and genomic characterization uncovers novel biology.</title>
        <authorList>
            <person name="Wiegand S."/>
            <person name="Jogler M."/>
            <person name="Boedeker C."/>
            <person name="Pinto D."/>
            <person name="Vollmers J."/>
            <person name="Rivas-Marin E."/>
            <person name="Kohn T."/>
            <person name="Peeters S.H."/>
            <person name="Heuer A."/>
            <person name="Rast P."/>
            <person name="Oberbeckmann S."/>
            <person name="Bunk B."/>
            <person name="Jeske O."/>
            <person name="Meyerdierks A."/>
            <person name="Storesund J.E."/>
            <person name="Kallscheuer N."/>
            <person name="Luecker S."/>
            <person name="Lage O.M."/>
            <person name="Pohl T."/>
            <person name="Merkel B.J."/>
            <person name="Hornburger P."/>
            <person name="Mueller R.-W."/>
            <person name="Bruemmer F."/>
            <person name="Labrenz M."/>
            <person name="Spormann A.M."/>
            <person name="Op Den Camp H."/>
            <person name="Overmann J."/>
            <person name="Amann R."/>
            <person name="Jetten M.S.M."/>
            <person name="Mascher T."/>
            <person name="Medema M.H."/>
            <person name="Devos D.P."/>
            <person name="Kaster A.-K."/>
            <person name="Ovreas L."/>
            <person name="Rohde M."/>
            <person name="Galperin M.Y."/>
            <person name="Jogler C."/>
        </authorList>
    </citation>
    <scope>NUCLEOTIDE SEQUENCE [LARGE SCALE GENOMIC DNA]</scope>
    <source>
        <strain evidence="1 2">CA85</strain>
    </source>
</reference>
<accession>A0A5C5WPC3</accession>
<evidence type="ECO:0000313" key="1">
    <source>
        <dbReference type="EMBL" id="TWT52009.1"/>
    </source>
</evidence>
<comment type="caution">
    <text evidence="1">The sequence shown here is derived from an EMBL/GenBank/DDBJ whole genome shotgun (WGS) entry which is preliminary data.</text>
</comment>
<name>A0A5C5WPC3_9BACT</name>
<sequence length="187" mass="22241">MRATKFREEPPLEDQSWNFDDVFGSVCKGANARERCEFWQRDLWFKYFDAFWTPVSENFTPRLWPETKEDWPTGSTNTDRTRRLLLRVTVLGLLQSAILEKWRSDLKSDIAREMTTLKKELKISKFQQRIKVLVGRIDPDFFTTLNFAGFDASKDVRDDLVKQFLILLHERQPFDDIKANHKFWNAS</sequence>
<dbReference type="AlphaFoldDB" id="A0A5C5WPC3"/>